<evidence type="ECO:0000313" key="8">
    <source>
        <dbReference type="Proteomes" id="UP000466442"/>
    </source>
</evidence>
<protein>
    <recommendedName>
        <fullName evidence="6">Cyclic nucleotide-binding domain-containing protein</fullName>
    </recommendedName>
</protein>
<dbReference type="InterPro" id="IPR018422">
    <property type="entry name" value="Cation/H_exchanger_CPA1"/>
</dbReference>
<organism evidence="7 8">
    <name type="scientific">Apolygus lucorum</name>
    <name type="common">Small green plant bug</name>
    <name type="synonym">Lygocoris lucorum</name>
    <dbReference type="NCBI Taxonomy" id="248454"/>
    <lineage>
        <taxon>Eukaryota</taxon>
        <taxon>Metazoa</taxon>
        <taxon>Ecdysozoa</taxon>
        <taxon>Arthropoda</taxon>
        <taxon>Hexapoda</taxon>
        <taxon>Insecta</taxon>
        <taxon>Pterygota</taxon>
        <taxon>Neoptera</taxon>
        <taxon>Paraneoptera</taxon>
        <taxon>Hemiptera</taxon>
        <taxon>Heteroptera</taxon>
        <taxon>Panheteroptera</taxon>
        <taxon>Cimicomorpha</taxon>
        <taxon>Miridae</taxon>
        <taxon>Mirini</taxon>
        <taxon>Apolygus</taxon>
    </lineage>
</organism>
<feature type="transmembrane region" description="Helical" evidence="5">
    <location>
        <begin position="680"/>
        <end position="705"/>
    </location>
</feature>
<dbReference type="Gene3D" id="2.60.120.10">
    <property type="entry name" value="Jelly Rolls"/>
    <property type="match status" value="1"/>
</dbReference>
<reference evidence="7" key="1">
    <citation type="journal article" date="2021" name="Mol. Ecol. Resour.">
        <title>Apolygus lucorum genome provides insights into omnivorousness and mesophyll feeding.</title>
        <authorList>
            <person name="Liu Y."/>
            <person name="Liu H."/>
            <person name="Wang H."/>
            <person name="Huang T."/>
            <person name="Liu B."/>
            <person name="Yang B."/>
            <person name="Yin L."/>
            <person name="Li B."/>
            <person name="Zhang Y."/>
            <person name="Zhang S."/>
            <person name="Jiang F."/>
            <person name="Zhang X."/>
            <person name="Ren Y."/>
            <person name="Wang B."/>
            <person name="Wang S."/>
            <person name="Lu Y."/>
            <person name="Wu K."/>
            <person name="Fan W."/>
            <person name="Wang G."/>
        </authorList>
    </citation>
    <scope>NUCLEOTIDE SEQUENCE</scope>
    <source>
        <strain evidence="7">12Hb</strain>
    </source>
</reference>
<feature type="transmembrane region" description="Helical" evidence="5">
    <location>
        <begin position="640"/>
        <end position="660"/>
    </location>
</feature>
<feature type="transmembrane region" description="Helical" evidence="5">
    <location>
        <begin position="757"/>
        <end position="775"/>
    </location>
</feature>
<dbReference type="GO" id="GO:0098719">
    <property type="term" value="P:sodium ion import across plasma membrane"/>
    <property type="evidence" value="ECO:0007669"/>
    <property type="project" value="TreeGrafter"/>
</dbReference>
<keyword evidence="5" id="KW-0472">Membrane</keyword>
<dbReference type="InterPro" id="IPR000595">
    <property type="entry name" value="cNMP-bd_dom"/>
</dbReference>
<dbReference type="OrthoDB" id="6630619at2759"/>
<accession>A0A8S9XD77</accession>
<feature type="transmembrane region" description="Helical" evidence="5">
    <location>
        <begin position="154"/>
        <end position="175"/>
    </location>
</feature>
<evidence type="ECO:0000256" key="4">
    <source>
        <dbReference type="ARBA" id="ARBA00023065"/>
    </source>
</evidence>
<feature type="transmembrane region" description="Helical" evidence="5">
    <location>
        <begin position="407"/>
        <end position="430"/>
    </location>
</feature>
<dbReference type="GO" id="GO:0015385">
    <property type="term" value="F:sodium:proton antiporter activity"/>
    <property type="evidence" value="ECO:0007669"/>
    <property type="project" value="InterPro"/>
</dbReference>
<proteinExistence type="predicted"/>
<feature type="transmembrane region" description="Helical" evidence="5">
    <location>
        <begin position="312"/>
        <end position="332"/>
    </location>
</feature>
<evidence type="ECO:0000256" key="5">
    <source>
        <dbReference type="SAM" id="Phobius"/>
    </source>
</evidence>
<feature type="transmembrane region" description="Helical" evidence="5">
    <location>
        <begin position="91"/>
        <end position="111"/>
    </location>
</feature>
<name>A0A8S9XD77_APOLU</name>
<feature type="domain" description="Cyclic nucleotide-binding" evidence="6">
    <location>
        <begin position="931"/>
        <end position="1032"/>
    </location>
</feature>
<dbReference type="InterPro" id="IPR018490">
    <property type="entry name" value="cNMP-bd_dom_sf"/>
</dbReference>
<feature type="transmembrane region" description="Helical" evidence="5">
    <location>
        <begin position="226"/>
        <end position="247"/>
    </location>
</feature>
<feature type="transmembrane region" description="Helical" evidence="5">
    <location>
        <begin position="123"/>
        <end position="148"/>
    </location>
</feature>
<comment type="caution">
    <text evidence="7">The sequence shown here is derived from an EMBL/GenBank/DDBJ whole genome shotgun (WGS) entry which is preliminary data.</text>
</comment>
<sequence>MNDTLNETEFRVQSFAVFDNINGLPELKGGVNDGATLYACLWYVFIILVSGCSKLMFSFLAPTVVHSFMLLFGWLVGHVFVAYVPKEWAPVGVNDLLIVNTLPVLFFYATFRVDYHTLVSSIGLILVVTIPVLFCHYAVVILITLTVLNEEFRWGIQVIWLFAVGIGVIQVEHCINELNRVQGQMRILQLVLLGERFLSFAIASIIQHVVVRYHNPNLPTQHDRSPALLIMGWSIMTMCFSIIYAQLFRYMLRYFYKDIVSQATLSVAAIYFVYWIMEAIRANGCLAVLIFGITTGYSNVKYSSAAERFFGNFWKTIYYTCVSIVFTTVGFYLGVKPHWVMSEMWGYCFLVYVLMMIGRALGFVAAYPFVSRFGYQISLKHFIIAIVGVNRSSVSLVYAFMDKGYSHGYILVEFCTVIMLASTFFNVVLLQKYLSVFDMYKMSRSRVVNMNIALVQMNECREKCIRSLKMDRLIADSNWLIVDRITKLSHPYADIMEDVRTDDGIKGMKSARFMKCHQCGEELEIPPTQEEYNDMLLEAKQRILKAQLVCFWKQHENGTLTRQGVSILSNLIEGAAVREDPKLNYKDLRIQREGSATLRCLKHSFGHLFTVTSVTHRFIPTNIIRASCFRLCTLRSYRTIMAVLSLIDLIIICAMLRRYYLTDNPDSNQSLADFCEICDMIFFNLFLIDFLINILGIGIIQYFCIHVNKIEFLAGQLIRGNQLLMFLHTCYVNGRPYNIFSASNTIFIQKAMMLVRFSRIYVFIVALIPKIMVMIDQKLDQDLIRYYDMGKAYLISLNRVSYFLNHIADNERVYHELIREVEADRHLVTRELGLIQKDRPTIAVSNKTLHAIRHVIIIMGDCISSMKDEGLLDPAENRSLSGSLEKVKKRLLRFNLVQPSLPDKILFDVPWLCGDKETAIFFLKHAKMSTFEEREKIIYYGDDALGLYILISGMIRCNYVTSAEAVNRVRSLGGLPNCDYFTKLEFGVNQTELVVSGNMLGELGMVTGRRYDMEVLAETRVQVYYIPVEDFEGGHSWFEQFESHTSQNLEVNWNQDCRSFAPQHSALFKDGKTTGYYCTFNEE</sequence>
<dbReference type="GO" id="GO:0051453">
    <property type="term" value="P:regulation of intracellular pH"/>
    <property type="evidence" value="ECO:0007669"/>
    <property type="project" value="TreeGrafter"/>
</dbReference>
<feature type="transmembrane region" description="Helical" evidence="5">
    <location>
        <begin position="280"/>
        <end position="300"/>
    </location>
</feature>
<gene>
    <name evidence="7" type="ORF">GE061_017480</name>
</gene>
<dbReference type="CDD" id="cd00038">
    <property type="entry name" value="CAP_ED"/>
    <property type="match status" value="1"/>
</dbReference>
<feature type="transmembrane region" description="Helical" evidence="5">
    <location>
        <begin position="64"/>
        <end position="85"/>
    </location>
</feature>
<feature type="transmembrane region" description="Helical" evidence="5">
    <location>
        <begin position="187"/>
        <end position="206"/>
    </location>
</feature>
<dbReference type="GO" id="GO:0005886">
    <property type="term" value="C:plasma membrane"/>
    <property type="evidence" value="ECO:0007669"/>
    <property type="project" value="UniProtKB-SubCell"/>
</dbReference>
<dbReference type="PANTHER" id="PTHR10110">
    <property type="entry name" value="SODIUM/HYDROGEN EXCHANGER"/>
    <property type="match status" value="1"/>
</dbReference>
<dbReference type="Proteomes" id="UP000466442">
    <property type="component" value="Unassembled WGS sequence"/>
</dbReference>
<dbReference type="PANTHER" id="PTHR10110:SF86">
    <property type="entry name" value="SODIUM_HYDROGEN EXCHANGER 7"/>
    <property type="match status" value="1"/>
</dbReference>
<dbReference type="AlphaFoldDB" id="A0A8S9XD77"/>
<dbReference type="EMBL" id="WIXP02000008">
    <property type="protein sequence ID" value="KAF6206251.1"/>
    <property type="molecule type" value="Genomic_DNA"/>
</dbReference>
<dbReference type="InterPro" id="IPR014710">
    <property type="entry name" value="RmlC-like_jellyroll"/>
</dbReference>
<evidence type="ECO:0000256" key="1">
    <source>
        <dbReference type="ARBA" id="ARBA00004651"/>
    </source>
</evidence>
<evidence type="ECO:0000256" key="2">
    <source>
        <dbReference type="ARBA" id="ARBA00022448"/>
    </source>
</evidence>
<dbReference type="GO" id="GO:0015386">
    <property type="term" value="F:potassium:proton antiporter activity"/>
    <property type="evidence" value="ECO:0007669"/>
    <property type="project" value="TreeGrafter"/>
</dbReference>
<comment type="subcellular location">
    <subcellularLocation>
        <location evidence="1">Cell membrane</location>
        <topology evidence="1">Multi-pass membrane protein</topology>
    </subcellularLocation>
</comment>
<dbReference type="PROSITE" id="PS50042">
    <property type="entry name" value="CNMP_BINDING_3"/>
    <property type="match status" value="1"/>
</dbReference>
<keyword evidence="5" id="KW-0812">Transmembrane</keyword>
<keyword evidence="4" id="KW-0406">Ion transport</keyword>
<feature type="transmembrane region" description="Helical" evidence="5">
    <location>
        <begin position="344"/>
        <end position="370"/>
    </location>
</feature>
<evidence type="ECO:0000256" key="3">
    <source>
        <dbReference type="ARBA" id="ARBA00022475"/>
    </source>
</evidence>
<dbReference type="SUPFAM" id="SSF51206">
    <property type="entry name" value="cAMP-binding domain-like"/>
    <property type="match status" value="1"/>
</dbReference>
<feature type="transmembrane region" description="Helical" evidence="5">
    <location>
        <begin position="35"/>
        <end position="57"/>
    </location>
</feature>
<keyword evidence="2" id="KW-0813">Transport</keyword>
<evidence type="ECO:0000259" key="6">
    <source>
        <dbReference type="PROSITE" id="PS50042"/>
    </source>
</evidence>
<evidence type="ECO:0000313" key="7">
    <source>
        <dbReference type="EMBL" id="KAF6206251.1"/>
    </source>
</evidence>
<keyword evidence="3" id="KW-1003">Cell membrane</keyword>
<keyword evidence="5" id="KW-1133">Transmembrane helix</keyword>
<keyword evidence="8" id="KW-1185">Reference proteome</keyword>